<comment type="caution">
    <text evidence="2">The sequence shown here is derived from an EMBL/GenBank/DDBJ whole genome shotgun (WGS) entry which is preliminary data.</text>
</comment>
<accession>A0A8T0FQK7</accession>
<organism evidence="2 3">
    <name type="scientific">Argiope bruennichi</name>
    <name type="common">Wasp spider</name>
    <name type="synonym">Aranea bruennichi</name>
    <dbReference type="NCBI Taxonomy" id="94029"/>
    <lineage>
        <taxon>Eukaryota</taxon>
        <taxon>Metazoa</taxon>
        <taxon>Ecdysozoa</taxon>
        <taxon>Arthropoda</taxon>
        <taxon>Chelicerata</taxon>
        <taxon>Arachnida</taxon>
        <taxon>Araneae</taxon>
        <taxon>Araneomorphae</taxon>
        <taxon>Entelegynae</taxon>
        <taxon>Araneoidea</taxon>
        <taxon>Araneidae</taxon>
        <taxon>Argiope</taxon>
    </lineage>
</organism>
<reference evidence="2" key="1">
    <citation type="journal article" date="2020" name="bioRxiv">
        <title>Chromosome-level reference genome of the European wasp spider Argiope bruennichi: a resource for studies on range expansion and evolutionary adaptation.</title>
        <authorList>
            <person name="Sheffer M.M."/>
            <person name="Hoppe A."/>
            <person name="Krehenwinkel H."/>
            <person name="Uhl G."/>
            <person name="Kuss A.W."/>
            <person name="Jensen L."/>
            <person name="Jensen C."/>
            <person name="Gillespie R.G."/>
            <person name="Hoff K.J."/>
            <person name="Prost S."/>
        </authorList>
    </citation>
    <scope>NUCLEOTIDE SEQUENCE</scope>
</reference>
<keyword evidence="3" id="KW-1185">Reference proteome</keyword>
<name>A0A8T0FQK7_ARGBR</name>
<reference evidence="2" key="2">
    <citation type="submission" date="2020-06" db="EMBL/GenBank/DDBJ databases">
        <authorList>
            <person name="Sheffer M."/>
        </authorList>
    </citation>
    <scope>NUCLEOTIDE SEQUENCE</scope>
</reference>
<sequence length="413" mass="45675">MSKQGDRLGSSDFLQIETSLERHAALISKTSEMSILPQDGLLLATDFCLSQNQFVSSNLCSDEETKHLPMSFPLFKNESPDTKKCLFELKAESSRKYWIPSDEDNNIQNYFPTNSSNVNNTPFKFCNKEESALGTSNFCTKTLGNISHSAQKQALTRVCESKPSFTTTLTGATSKSYKSDQCGRTQNAISKSSLSNESTSSSDNQHSSDGYLAGESNTSDISGNAEIQSDFLPVQTAAMTSATNLPFGSEYYYADGEGDTTLHKCFHWGTQSSPRFYQGRASLATTFSELAPARFSLNHRARRRNQACSLSSETSSSSTVQQFSDDYLAGESNTSDDISGNEEFQSDLSPLRISTLTYLDSSPSESEYYYADWEGDTTLKSLIDHKCFHCGTKCFSYVIYVLQQVTRLSLDQS</sequence>
<dbReference type="Proteomes" id="UP000807504">
    <property type="component" value="Unassembled WGS sequence"/>
</dbReference>
<dbReference type="EMBL" id="JABXBU010000003">
    <property type="protein sequence ID" value="KAF8793464.1"/>
    <property type="molecule type" value="Genomic_DNA"/>
</dbReference>
<feature type="region of interest" description="Disordered" evidence="1">
    <location>
        <begin position="188"/>
        <end position="219"/>
    </location>
</feature>
<dbReference type="AlphaFoldDB" id="A0A8T0FQK7"/>
<evidence type="ECO:0000256" key="1">
    <source>
        <dbReference type="SAM" id="MobiDB-lite"/>
    </source>
</evidence>
<gene>
    <name evidence="2" type="ORF">HNY73_004941</name>
</gene>
<protein>
    <submittedName>
        <fullName evidence="2">Uncharacterized protein</fullName>
    </submittedName>
</protein>
<evidence type="ECO:0000313" key="3">
    <source>
        <dbReference type="Proteomes" id="UP000807504"/>
    </source>
</evidence>
<proteinExistence type="predicted"/>
<evidence type="ECO:0000313" key="2">
    <source>
        <dbReference type="EMBL" id="KAF8793464.1"/>
    </source>
</evidence>
<feature type="compositionally biased region" description="Low complexity" evidence="1">
    <location>
        <begin position="190"/>
        <end position="208"/>
    </location>
</feature>